<keyword evidence="3" id="KW-1185">Reference proteome</keyword>
<keyword evidence="1" id="KW-0472">Membrane</keyword>
<accession>A0A1Z4N8R6</accession>
<gene>
    <name evidence="2" type="ORF">NIES37_61260</name>
</gene>
<keyword evidence="1" id="KW-0812">Transmembrane</keyword>
<evidence type="ECO:0000313" key="2">
    <source>
        <dbReference type="EMBL" id="BAZ02118.1"/>
    </source>
</evidence>
<evidence type="ECO:0000313" key="3">
    <source>
        <dbReference type="Proteomes" id="UP000218785"/>
    </source>
</evidence>
<dbReference type="Proteomes" id="UP000218785">
    <property type="component" value="Chromosome"/>
</dbReference>
<proteinExistence type="predicted"/>
<dbReference type="EMBL" id="AP018248">
    <property type="protein sequence ID" value="BAZ02118.1"/>
    <property type="molecule type" value="Genomic_DNA"/>
</dbReference>
<dbReference type="KEGG" id="ttq:NIES37_61260"/>
<name>A0A1Z4N8R6_9CYAN</name>
<keyword evidence="1" id="KW-1133">Transmembrane helix</keyword>
<feature type="transmembrane region" description="Helical" evidence="1">
    <location>
        <begin position="28"/>
        <end position="48"/>
    </location>
</feature>
<evidence type="ECO:0000256" key="1">
    <source>
        <dbReference type="SAM" id="Phobius"/>
    </source>
</evidence>
<organism evidence="2 3">
    <name type="scientific">Tolypothrix tenuis PCC 7101</name>
    <dbReference type="NCBI Taxonomy" id="231146"/>
    <lineage>
        <taxon>Bacteria</taxon>
        <taxon>Bacillati</taxon>
        <taxon>Cyanobacteriota</taxon>
        <taxon>Cyanophyceae</taxon>
        <taxon>Nostocales</taxon>
        <taxon>Tolypothrichaceae</taxon>
        <taxon>Tolypothrix</taxon>
    </lineage>
</organism>
<dbReference type="AlphaFoldDB" id="A0A1Z4N8R6"/>
<reference evidence="2 3" key="1">
    <citation type="submission" date="2017-06" db="EMBL/GenBank/DDBJ databases">
        <title>Genome sequencing of cyanobaciteial culture collection at National Institute for Environmental Studies (NIES).</title>
        <authorList>
            <person name="Hirose Y."/>
            <person name="Shimura Y."/>
            <person name="Fujisawa T."/>
            <person name="Nakamura Y."/>
            <person name="Kawachi M."/>
        </authorList>
    </citation>
    <scope>NUCLEOTIDE SEQUENCE [LARGE SCALE GENOMIC DNA]</scope>
    <source>
        <strain evidence="2 3">NIES-37</strain>
    </source>
</reference>
<sequence length="467" mass="54579">MDNASKTQSNASITLLSRLSLRVTKKRIVFTSLILFLVSISLGSFWFYNRYKVANKMVAKLQELSNAEYPANPALLSKNYQRYSNRQLTIIKRDDTHFDFVLEPKNETTAKIVIKNIDLKLLVPKTPEWLKKDKDLALITLIEREWNRQQVTFPANSENIEISGGDGFEQQNLTEIALTNNCLNAGFWEIALFTKEDSNKTLYYQGWFDFPIGHYKNIFENANKISYWDYWWRLEHWQEPSGAIIKNNLLRNVIDEKVVLTNFPLDEKIISSGEQSRKVRTTLTKNLTTWRDFYSNQQEIQFATFRSPGFYHPEQPWNTQYWRIGKFEKATLRNIKPTNSQSTVQEIELLFRDTKTGEKNRLFIGGINLKDLPKLAISDYTKGLSMPLGISLPPFFQSYEDLQKNHPDESPFFSFLVDAQNRWINHHQLGVDGSIMHLDKDNPNLLHLYLLSYERNTLIAHFLVNLE</sequence>
<protein>
    <submittedName>
        <fullName evidence="2">Uncharacterized protein</fullName>
    </submittedName>
</protein>
<dbReference type="RefSeq" id="WP_096582110.1">
    <property type="nucleotide sequence ID" value="NZ_CAWNJS010000001.1"/>
</dbReference>